<dbReference type="EMBL" id="QZAN01000126">
    <property type="protein sequence ID" value="THW57181.1"/>
    <property type="molecule type" value="Genomic_DNA"/>
</dbReference>
<proteinExistence type="predicted"/>
<gene>
    <name evidence="1" type="ORF">D6D20_08164</name>
</gene>
<dbReference type="AlphaFoldDB" id="A0A4S8YWG8"/>
<reference evidence="1 2" key="1">
    <citation type="submission" date="2018-10" db="EMBL/GenBank/DDBJ databases">
        <title>Fifty Aureobasidium pullulans genomes reveal a recombining polyextremotolerant generalist.</title>
        <authorList>
            <person name="Gostincar C."/>
            <person name="Turk M."/>
            <person name="Zajc J."/>
            <person name="Gunde-Cimerman N."/>
        </authorList>
    </citation>
    <scope>NUCLEOTIDE SEQUENCE [LARGE SCALE GENOMIC DNA]</scope>
    <source>
        <strain evidence="1 2">EXF-10751</strain>
    </source>
</reference>
<evidence type="ECO:0000313" key="2">
    <source>
        <dbReference type="Proteomes" id="UP000310421"/>
    </source>
</evidence>
<organism evidence="1 2">
    <name type="scientific">Aureobasidium pullulans</name>
    <name type="common">Black yeast</name>
    <name type="synonym">Pullularia pullulans</name>
    <dbReference type="NCBI Taxonomy" id="5580"/>
    <lineage>
        <taxon>Eukaryota</taxon>
        <taxon>Fungi</taxon>
        <taxon>Dikarya</taxon>
        <taxon>Ascomycota</taxon>
        <taxon>Pezizomycotina</taxon>
        <taxon>Dothideomycetes</taxon>
        <taxon>Dothideomycetidae</taxon>
        <taxon>Dothideales</taxon>
        <taxon>Saccotheciaceae</taxon>
        <taxon>Aureobasidium</taxon>
    </lineage>
</organism>
<name>A0A4S8YWG8_AURPU</name>
<sequence>MTAAPGRNPEAGDYTIECPGYGIGSRTKAHIASGLRVFRLGFERHQTRVATPNGYGRVCSDETVMAQTLPHRLQELELWMCKRLIHVGAMDERVRRLSNDCADAVRLWCCCDVSRCLGLVVLCDEIKMRQTCHRPTQQYLRRTFAVSSGTCGHAMCDGISLGVTSSQIRFGFFSKQINRIKGAWRQGQAQDTQDTSKIDFIPEIANSTRCRKSSSTNCSKQGGEHDKPSFAAQFIGSNLEQTRCNRRDKELTKNKRNEKEDDVAKTIKPSRRVVREKEQAEVEAEQAAPACGASRNSNAGRILHLPSFLDLDFDLDLDISDFRLATRPHASLGLRRSSVRTSRTTRDDTCNAYDFFGHPEIARRHCANRIRCQSGSVDAHKCYQCWANVITTTTITALVLMT</sequence>
<evidence type="ECO:0000313" key="1">
    <source>
        <dbReference type="EMBL" id="THW57181.1"/>
    </source>
</evidence>
<protein>
    <submittedName>
        <fullName evidence="1">Uncharacterized protein</fullName>
    </submittedName>
</protein>
<comment type="caution">
    <text evidence="1">The sequence shown here is derived from an EMBL/GenBank/DDBJ whole genome shotgun (WGS) entry which is preliminary data.</text>
</comment>
<dbReference type="Proteomes" id="UP000310421">
    <property type="component" value="Unassembled WGS sequence"/>
</dbReference>
<accession>A0A4S8YWG8</accession>